<keyword evidence="11 12" id="KW-0119">Carbohydrate metabolism</keyword>
<evidence type="ECO:0000256" key="2">
    <source>
        <dbReference type="ARBA" id="ARBA00012035"/>
    </source>
</evidence>
<comment type="function">
    <text evidence="12">Catalyzes the phosphorylation of ribose at O-5 in a reaction requiring ATP and magnesium. The resulting D-ribose-5-phosphate can then be used either for sythesis of nucleotides, histidine, and tryptophan, or as a component of the pentose phosphate pathway.</text>
</comment>
<dbReference type="InterPro" id="IPR011611">
    <property type="entry name" value="PfkB_dom"/>
</dbReference>
<dbReference type="InterPro" id="IPR029056">
    <property type="entry name" value="Ribokinase-like"/>
</dbReference>
<organism evidence="14 15">
    <name type="scientific">Sinorhizobium fredii (strain USDA 257)</name>
    <dbReference type="NCBI Taxonomy" id="1185652"/>
    <lineage>
        <taxon>Bacteria</taxon>
        <taxon>Pseudomonadati</taxon>
        <taxon>Pseudomonadota</taxon>
        <taxon>Alphaproteobacteria</taxon>
        <taxon>Hyphomicrobiales</taxon>
        <taxon>Rhizobiaceae</taxon>
        <taxon>Sinorhizobium/Ensifer group</taxon>
        <taxon>Sinorhizobium</taxon>
    </lineage>
</organism>
<evidence type="ECO:0000256" key="8">
    <source>
        <dbReference type="ARBA" id="ARBA00022840"/>
    </source>
</evidence>
<dbReference type="GO" id="GO:0046872">
    <property type="term" value="F:metal ion binding"/>
    <property type="evidence" value="ECO:0007669"/>
    <property type="project" value="UniProtKB-KW"/>
</dbReference>
<evidence type="ECO:0000256" key="5">
    <source>
        <dbReference type="ARBA" id="ARBA00022723"/>
    </source>
</evidence>
<gene>
    <name evidence="12" type="primary">rbsK</name>
    <name evidence="14" type="ORF">USDA257_c24480</name>
</gene>
<comment type="pathway">
    <text evidence="12">Carbohydrate metabolism; D-ribose degradation; D-ribose 5-phosphate from beta-D-ribopyranose: step 2/2.</text>
</comment>
<evidence type="ECO:0000256" key="12">
    <source>
        <dbReference type="HAMAP-Rule" id="MF_01987"/>
    </source>
</evidence>
<dbReference type="HOGENOM" id="CLU_027634_2_1_5"/>
<dbReference type="Proteomes" id="UP000006180">
    <property type="component" value="Chromosome"/>
</dbReference>
<feature type="binding site" evidence="12">
    <location>
        <begin position="71"/>
        <end position="75"/>
    </location>
    <ligand>
        <name>substrate</name>
    </ligand>
</feature>
<evidence type="ECO:0000313" key="14">
    <source>
        <dbReference type="EMBL" id="AFL51024.1"/>
    </source>
</evidence>
<sequence length="332" mass="34236">MPMSTLSVPNISLMALDDLSDISCISVPLKGLFMRAYVIGNVTIDETIAVSEMPAAGASVLGRQRSRDLGGKGANQAVIMARCGLPTTLVAAIGEGFRADAIREHLAEEPVVNHLIALPGRSTDFSVVLTTPDGENLNVTTTDAAQNLPLAEAVAGLADAGPGDLAVLQGNLTDETTRGVLEAASSRGMITVFNPSPLRSFFCGLWPFIDIAFLNEGEALALTGTSGEEACRRLLATGVREVVLTFGGNGAMLASGDAMIRVPSVPCTVVDTTGAGDTFMAVALASAALRGSRLDRTAIEHAARAAAITVSRPGTRSAFPTRSQLAAIFAVG</sequence>
<evidence type="ECO:0000256" key="1">
    <source>
        <dbReference type="ARBA" id="ARBA00005380"/>
    </source>
</evidence>
<dbReference type="GO" id="GO:0004747">
    <property type="term" value="F:ribokinase activity"/>
    <property type="evidence" value="ECO:0007669"/>
    <property type="project" value="UniProtKB-UniRule"/>
</dbReference>
<evidence type="ECO:0000256" key="6">
    <source>
        <dbReference type="ARBA" id="ARBA00022741"/>
    </source>
</evidence>
<feature type="active site" description="Proton acceptor" evidence="12">
    <location>
        <position position="277"/>
    </location>
</feature>
<keyword evidence="12" id="KW-0963">Cytoplasm</keyword>
<keyword evidence="4 12" id="KW-0808">Transferase</keyword>
<dbReference type="PANTHER" id="PTHR10584:SF166">
    <property type="entry name" value="RIBOKINASE"/>
    <property type="match status" value="1"/>
</dbReference>
<comment type="similarity">
    <text evidence="1">Belongs to the carbohydrate kinase pfkB family.</text>
</comment>
<comment type="similarity">
    <text evidence="12">Belongs to the carbohydrate kinase PfkB family. Ribokinase subfamily.</text>
</comment>
<accession>I3X568</accession>
<comment type="catalytic activity">
    <reaction evidence="12">
        <text>D-ribose + ATP = D-ribose 5-phosphate + ADP + H(+)</text>
        <dbReference type="Rhea" id="RHEA:13697"/>
        <dbReference type="ChEBI" id="CHEBI:15378"/>
        <dbReference type="ChEBI" id="CHEBI:30616"/>
        <dbReference type="ChEBI" id="CHEBI:47013"/>
        <dbReference type="ChEBI" id="CHEBI:78346"/>
        <dbReference type="ChEBI" id="CHEBI:456216"/>
        <dbReference type="EC" id="2.7.1.15"/>
    </reaction>
</comment>
<feature type="binding site" evidence="12">
    <location>
        <position position="271"/>
    </location>
    <ligand>
        <name>K(+)</name>
        <dbReference type="ChEBI" id="CHEBI:29103"/>
    </ligand>
</feature>
<comment type="cofactor">
    <cofactor evidence="12">
        <name>Mg(2+)</name>
        <dbReference type="ChEBI" id="CHEBI:18420"/>
    </cofactor>
    <text evidence="12">Requires a divalent cation, most likely magnesium in vivo, as an electrophilic catalyst to aid phosphoryl group transfer. It is the chelate of the metal and the nucleotide that is the actual substrate.</text>
</comment>
<evidence type="ECO:0000256" key="11">
    <source>
        <dbReference type="ARBA" id="ARBA00023277"/>
    </source>
</evidence>
<dbReference type="PROSITE" id="PS00583">
    <property type="entry name" value="PFKB_KINASES_1"/>
    <property type="match status" value="1"/>
</dbReference>
<dbReference type="STRING" id="1185652.USDA257_c24480"/>
<dbReference type="EC" id="2.7.1.15" evidence="2 12"/>
<feature type="domain" description="Carbohydrate kinase PfkB" evidence="13">
    <location>
        <begin position="38"/>
        <end position="321"/>
    </location>
</feature>
<evidence type="ECO:0000256" key="7">
    <source>
        <dbReference type="ARBA" id="ARBA00022777"/>
    </source>
</evidence>
<dbReference type="InterPro" id="IPR011877">
    <property type="entry name" value="Ribokinase"/>
</dbReference>
<dbReference type="Pfam" id="PF00294">
    <property type="entry name" value="PfkB"/>
    <property type="match status" value="1"/>
</dbReference>
<dbReference type="EMBL" id="CP003563">
    <property type="protein sequence ID" value="AFL51024.1"/>
    <property type="molecule type" value="Genomic_DNA"/>
</dbReference>
<dbReference type="KEGG" id="sfd:USDA257_c24480"/>
<proteinExistence type="inferred from homology"/>
<name>I3X568_SINF2</name>
<keyword evidence="5 12" id="KW-0479">Metal-binding</keyword>
<evidence type="ECO:0000256" key="10">
    <source>
        <dbReference type="ARBA" id="ARBA00022958"/>
    </source>
</evidence>
<keyword evidence="7 12" id="KW-0418">Kinase</keyword>
<feature type="binding site" evidence="12">
    <location>
        <position position="273"/>
    </location>
    <ligand>
        <name>K(+)</name>
        <dbReference type="ChEBI" id="CHEBI:29103"/>
    </ligand>
</feature>
<evidence type="ECO:0000313" key="15">
    <source>
        <dbReference type="Proteomes" id="UP000006180"/>
    </source>
</evidence>
<dbReference type="HAMAP" id="MF_01987">
    <property type="entry name" value="Ribokinase"/>
    <property type="match status" value="1"/>
</dbReference>
<dbReference type="PANTHER" id="PTHR10584">
    <property type="entry name" value="SUGAR KINASE"/>
    <property type="match status" value="1"/>
</dbReference>
<feature type="binding site" evidence="12">
    <location>
        <begin position="43"/>
        <end position="45"/>
    </location>
    <ligand>
        <name>substrate</name>
    </ligand>
</feature>
<dbReference type="eggNOG" id="COG0524">
    <property type="taxonomic scope" value="Bacteria"/>
</dbReference>
<evidence type="ECO:0000259" key="13">
    <source>
        <dbReference type="Pfam" id="PF00294"/>
    </source>
</evidence>
<dbReference type="PATRIC" id="fig|1185652.3.peg.2537"/>
<evidence type="ECO:0000256" key="4">
    <source>
        <dbReference type="ARBA" id="ARBA00022679"/>
    </source>
</evidence>
<feature type="binding site" evidence="12">
    <location>
        <position position="215"/>
    </location>
    <ligand>
        <name>ATP</name>
        <dbReference type="ChEBI" id="CHEBI:30616"/>
    </ligand>
</feature>
<dbReference type="PRINTS" id="PR00990">
    <property type="entry name" value="RIBOKINASE"/>
</dbReference>
<keyword evidence="8 12" id="KW-0067">ATP-binding</keyword>
<comment type="caution">
    <text evidence="12">Lacks conserved residue(s) required for the propagation of feature annotation.</text>
</comment>
<keyword evidence="9 12" id="KW-0460">Magnesium</keyword>
<protein>
    <recommendedName>
        <fullName evidence="3 12">Ribokinase</fullName>
        <shortName evidence="12">RK</shortName>
        <ecNumber evidence="2 12">2.7.1.15</ecNumber>
    </recommendedName>
</protein>
<dbReference type="Gene3D" id="3.40.1190.20">
    <property type="match status" value="1"/>
</dbReference>
<comment type="subunit">
    <text evidence="12">Homodimer.</text>
</comment>
<comment type="subcellular location">
    <subcellularLocation>
        <location evidence="12">Cytoplasm</location>
    </subcellularLocation>
</comment>
<dbReference type="GO" id="GO:0005524">
    <property type="term" value="F:ATP binding"/>
    <property type="evidence" value="ECO:0007669"/>
    <property type="project" value="UniProtKB-UniRule"/>
</dbReference>
<feature type="binding site" evidence="12">
    <location>
        <position position="312"/>
    </location>
    <ligand>
        <name>K(+)</name>
        <dbReference type="ChEBI" id="CHEBI:29103"/>
    </ligand>
</feature>
<feature type="binding site" evidence="12">
    <location>
        <position position="309"/>
    </location>
    <ligand>
        <name>K(+)</name>
        <dbReference type="ChEBI" id="CHEBI:29103"/>
    </ligand>
</feature>
<feature type="binding site" evidence="12">
    <location>
        <begin position="276"/>
        <end position="277"/>
    </location>
    <ligand>
        <name>ATP</name>
        <dbReference type="ChEBI" id="CHEBI:30616"/>
    </ligand>
</feature>
<feature type="binding site" evidence="12">
    <location>
        <position position="277"/>
    </location>
    <ligand>
        <name>substrate</name>
    </ligand>
</feature>
<dbReference type="UniPathway" id="UPA00916">
    <property type="reaction ID" value="UER00889"/>
</dbReference>
<keyword evidence="10 12" id="KW-0630">Potassium</keyword>
<dbReference type="InterPro" id="IPR002173">
    <property type="entry name" value="Carboh/pur_kinase_PfkB_CS"/>
</dbReference>
<evidence type="ECO:0000256" key="9">
    <source>
        <dbReference type="ARBA" id="ARBA00022842"/>
    </source>
</evidence>
<comment type="activity regulation">
    <text evidence="12">Activated by a monovalent cation that binds near, but not in, the active site. The most likely occupant of the site in vivo is potassium. Ion binding induces a conformational change that may alter substrate affinity.</text>
</comment>
<feature type="binding site" evidence="12">
    <location>
        <position position="314"/>
    </location>
    <ligand>
        <name>K(+)</name>
        <dbReference type="ChEBI" id="CHEBI:29103"/>
    </ligand>
</feature>
<evidence type="ECO:0000256" key="3">
    <source>
        <dbReference type="ARBA" id="ARBA00016943"/>
    </source>
</evidence>
<dbReference type="AlphaFoldDB" id="I3X568"/>
<dbReference type="GO" id="GO:0019303">
    <property type="term" value="P:D-ribose catabolic process"/>
    <property type="evidence" value="ECO:0007669"/>
    <property type="project" value="UniProtKB-UniRule"/>
</dbReference>
<dbReference type="SUPFAM" id="SSF53613">
    <property type="entry name" value="Ribokinase-like"/>
    <property type="match status" value="1"/>
</dbReference>
<keyword evidence="6 12" id="KW-0547">Nucleotide-binding</keyword>
<feature type="binding site" evidence="12">
    <location>
        <begin position="245"/>
        <end position="250"/>
    </location>
    <ligand>
        <name>ATP</name>
        <dbReference type="ChEBI" id="CHEBI:30616"/>
    </ligand>
</feature>
<dbReference type="InterPro" id="IPR002139">
    <property type="entry name" value="Ribo/fructo_kinase"/>
</dbReference>
<reference evidence="14 15" key="1">
    <citation type="journal article" date="2012" name="J. Bacteriol.">
        <title>Complete genome sequence of the broad-host-range strain Sinorhizobium fredii USDA257.</title>
        <authorList>
            <person name="Schuldes J."/>
            <person name="Rodriguez Orbegoso M."/>
            <person name="Schmeisser C."/>
            <person name="Krishnan H.B."/>
            <person name="Daniel R."/>
            <person name="Streit W.R."/>
        </authorList>
    </citation>
    <scope>NUCLEOTIDE SEQUENCE [LARGE SCALE GENOMIC DNA]</scope>
    <source>
        <strain evidence="14 15">USDA 257</strain>
    </source>
</reference>
<dbReference type="CDD" id="cd01174">
    <property type="entry name" value="ribokinase"/>
    <property type="match status" value="1"/>
</dbReference>
<dbReference type="GO" id="GO:0005737">
    <property type="term" value="C:cytoplasm"/>
    <property type="evidence" value="ECO:0007669"/>
    <property type="project" value="UniProtKB-SubCell"/>
</dbReference>